<dbReference type="Gene3D" id="1.10.443.10">
    <property type="entry name" value="Intergrase catalytic core"/>
    <property type="match status" value="1"/>
</dbReference>
<dbReference type="InterPro" id="IPR013762">
    <property type="entry name" value="Integrase-like_cat_sf"/>
</dbReference>
<proteinExistence type="predicted"/>
<reference evidence="4" key="1">
    <citation type="submission" date="2020-11" db="EMBL/GenBank/DDBJ databases">
        <title>Whole-genome analyses of Nonomuraea sp. K274.</title>
        <authorList>
            <person name="Veyisoglu A."/>
        </authorList>
    </citation>
    <scope>NUCLEOTIDE SEQUENCE</scope>
    <source>
        <strain evidence="4">K274</strain>
    </source>
</reference>
<organism evidence="4 5">
    <name type="scientific">Nonomuraea cypriaca</name>
    <dbReference type="NCBI Taxonomy" id="1187855"/>
    <lineage>
        <taxon>Bacteria</taxon>
        <taxon>Bacillati</taxon>
        <taxon>Actinomycetota</taxon>
        <taxon>Actinomycetes</taxon>
        <taxon>Streptosporangiales</taxon>
        <taxon>Streptosporangiaceae</taxon>
        <taxon>Nonomuraea</taxon>
    </lineage>
</organism>
<evidence type="ECO:0000256" key="2">
    <source>
        <dbReference type="ARBA" id="ARBA00023172"/>
    </source>
</evidence>
<dbReference type="GO" id="GO:0003677">
    <property type="term" value="F:DNA binding"/>
    <property type="evidence" value="ECO:0007669"/>
    <property type="project" value="UniProtKB-KW"/>
</dbReference>
<dbReference type="AlphaFoldDB" id="A0A931AT62"/>
<protein>
    <submittedName>
        <fullName evidence="4">Uncharacterized protein</fullName>
    </submittedName>
</protein>
<dbReference type="RefSeq" id="WP_195903322.1">
    <property type="nucleotide sequence ID" value="NZ_JADOGI010000436.1"/>
</dbReference>
<dbReference type="InterPro" id="IPR010998">
    <property type="entry name" value="Integrase_recombinase_N"/>
</dbReference>
<sequence>MGQRRCSSCSVLRHHYLSGEGQCAGCGRTLTLKKGYCRLCWQQAAHESKTAGELPRGATGVLESGEPLRYHQLFFDRMKLRRAESPARKYGTRRGAPPKPPPVPAARPPIRWIQPKLFETARDFSRFDESADIDLTNPWLSWAIYLAYQRGEARGWRRGVRFAVRRGLIITLSRHAAGDVVRWSELFPAMRARDLNAERVAVVLAEMGVLIDDRRPAFEGWLDSKLDELAPGIRHAVEAWLRTLHDGGPRSTPRDMASIYNYMNEVRPILLDWSARYDHLREITRDDIQAVLDGLHGSRRCNVLVALRQLFAFCRKTRLIFRDPVRNIKVGEHPYRIAQPLGQEEVEQAVEIATTPVARLVVVLAAIYAARTKAIRELRLDDVDLGNRRLTIAGKVRPIDALTHQVLLDWLHHRRTRWPDTANPHLITNQKSAMGIGPASTI</sequence>
<name>A0A931AT62_9ACTN</name>
<dbReference type="SUPFAM" id="SSF56349">
    <property type="entry name" value="DNA breaking-rejoining enzymes"/>
    <property type="match status" value="1"/>
</dbReference>
<evidence type="ECO:0000256" key="3">
    <source>
        <dbReference type="SAM" id="MobiDB-lite"/>
    </source>
</evidence>
<gene>
    <name evidence="4" type="ORF">ITP53_54410</name>
</gene>
<feature type="compositionally biased region" description="Pro residues" evidence="3">
    <location>
        <begin position="97"/>
        <end position="107"/>
    </location>
</feature>
<evidence type="ECO:0000313" key="4">
    <source>
        <dbReference type="EMBL" id="MBF8194507.1"/>
    </source>
</evidence>
<keyword evidence="1" id="KW-0238">DNA-binding</keyword>
<dbReference type="Proteomes" id="UP000605361">
    <property type="component" value="Unassembled WGS sequence"/>
</dbReference>
<dbReference type="EMBL" id="JADOGI010000436">
    <property type="protein sequence ID" value="MBF8194507.1"/>
    <property type="molecule type" value="Genomic_DNA"/>
</dbReference>
<evidence type="ECO:0000256" key="1">
    <source>
        <dbReference type="ARBA" id="ARBA00023125"/>
    </source>
</evidence>
<dbReference type="GO" id="GO:0015074">
    <property type="term" value="P:DNA integration"/>
    <property type="evidence" value="ECO:0007669"/>
    <property type="project" value="InterPro"/>
</dbReference>
<dbReference type="InterPro" id="IPR011010">
    <property type="entry name" value="DNA_brk_join_enz"/>
</dbReference>
<dbReference type="GO" id="GO:0006310">
    <property type="term" value="P:DNA recombination"/>
    <property type="evidence" value="ECO:0007669"/>
    <property type="project" value="UniProtKB-KW"/>
</dbReference>
<keyword evidence="2" id="KW-0233">DNA recombination</keyword>
<comment type="caution">
    <text evidence="4">The sequence shown here is derived from an EMBL/GenBank/DDBJ whole genome shotgun (WGS) entry which is preliminary data.</text>
</comment>
<feature type="region of interest" description="Disordered" evidence="3">
    <location>
        <begin position="85"/>
        <end position="107"/>
    </location>
</feature>
<accession>A0A931AT62</accession>
<evidence type="ECO:0000313" key="5">
    <source>
        <dbReference type="Proteomes" id="UP000605361"/>
    </source>
</evidence>
<dbReference type="Gene3D" id="1.10.150.130">
    <property type="match status" value="1"/>
</dbReference>
<keyword evidence="5" id="KW-1185">Reference proteome</keyword>